<feature type="signal peptide" evidence="1">
    <location>
        <begin position="1"/>
        <end position="15"/>
    </location>
</feature>
<evidence type="ECO:0000313" key="3">
    <source>
        <dbReference type="Proteomes" id="UP001516472"/>
    </source>
</evidence>
<keyword evidence="3" id="KW-1185">Reference proteome</keyword>
<dbReference type="Proteomes" id="UP001516472">
    <property type="component" value="Unassembled WGS sequence"/>
</dbReference>
<dbReference type="PROSITE" id="PS51257">
    <property type="entry name" value="PROKAR_LIPOPROTEIN"/>
    <property type="match status" value="1"/>
</dbReference>
<organism evidence="2 3">
    <name type="scientific">Corallococcus soli</name>
    <dbReference type="NCBI Taxonomy" id="2710757"/>
    <lineage>
        <taxon>Bacteria</taxon>
        <taxon>Pseudomonadati</taxon>
        <taxon>Myxococcota</taxon>
        <taxon>Myxococcia</taxon>
        <taxon>Myxococcales</taxon>
        <taxon>Cystobacterineae</taxon>
        <taxon>Myxococcaceae</taxon>
        <taxon>Corallococcus</taxon>
    </lineage>
</organism>
<feature type="chain" id="PRO_5047131185" description="Lipoprotein" evidence="1">
    <location>
        <begin position="16"/>
        <end position="91"/>
    </location>
</feature>
<name>A0ABR9PNY6_9BACT</name>
<gene>
    <name evidence="2" type="ORF">G4177_15870</name>
</gene>
<sequence length="91" mass="9508">MRRLFMMGAMLMAMAGCGVGEQGEDVALQTQESALACSPNGIDSFGQCRGQEGNRYCFGAAGIATACNYLPCESVDDCYAVCVNGTVQCGM</sequence>
<evidence type="ECO:0008006" key="4">
    <source>
        <dbReference type="Google" id="ProtNLM"/>
    </source>
</evidence>
<evidence type="ECO:0000256" key="1">
    <source>
        <dbReference type="SAM" id="SignalP"/>
    </source>
</evidence>
<accession>A0ABR9PNY6</accession>
<proteinExistence type="predicted"/>
<dbReference type="EMBL" id="JAAIYO010000004">
    <property type="protein sequence ID" value="MBE4749641.1"/>
    <property type="molecule type" value="Genomic_DNA"/>
</dbReference>
<comment type="caution">
    <text evidence="2">The sequence shown here is derived from an EMBL/GenBank/DDBJ whole genome shotgun (WGS) entry which is preliminary data.</text>
</comment>
<protein>
    <recommendedName>
        <fullName evidence="4">Lipoprotein</fullName>
    </recommendedName>
</protein>
<keyword evidence="1" id="KW-0732">Signal</keyword>
<dbReference type="RefSeq" id="WP_193349056.1">
    <property type="nucleotide sequence ID" value="NZ_CBCSIP010000169.1"/>
</dbReference>
<evidence type="ECO:0000313" key="2">
    <source>
        <dbReference type="EMBL" id="MBE4749641.1"/>
    </source>
</evidence>
<reference evidence="2 3" key="1">
    <citation type="submission" date="2020-02" db="EMBL/GenBank/DDBJ databases">
        <authorList>
            <person name="Babadi Z.K."/>
            <person name="Risdian C."/>
            <person name="Ebrahimipour G.H."/>
            <person name="Wink J."/>
        </authorList>
    </citation>
    <scope>NUCLEOTIDE SEQUENCE [LARGE SCALE GENOMIC DNA]</scope>
    <source>
        <strain evidence="2 3">ZKHCc1 1396</strain>
    </source>
</reference>